<dbReference type="Pfam" id="PF05033">
    <property type="entry name" value="Pre-SET"/>
    <property type="match status" value="1"/>
</dbReference>
<dbReference type="InterPro" id="IPR007728">
    <property type="entry name" value="Pre-SET_dom"/>
</dbReference>
<sequence>MEILRHITWLMTLSEYRDNAKASAGADAHSQPGECEKYARAPDARTASGETELVRKSRNGWHRVHLRLIEQSINDELEGLDIAPIYFENWTNDERATIDVKYLTRCAMSISNYREAKETGVALRMQYPDDGAGCDCKDGQCSPSCPCVKIMGRDQIRMRSTGKIDVEKLAEATTVECGTTCSCDASCPSRYAEAPPMGPPTGALVVVKQVVNLCFIKSPDAFADFIDLLHVLVANEAPPLFAPKTGFSEVNVMFSETSLAKSKQPEAMSADLPLNAHQTKTTA</sequence>
<evidence type="ECO:0000256" key="1">
    <source>
        <dbReference type="ARBA" id="ARBA00022603"/>
    </source>
</evidence>
<name>A0A183FWE2_HELPZ</name>
<dbReference type="AlphaFoldDB" id="A0A183FWE2"/>
<dbReference type="SUPFAM" id="SSF82199">
    <property type="entry name" value="SET domain"/>
    <property type="match status" value="1"/>
</dbReference>
<evidence type="ECO:0000256" key="2">
    <source>
        <dbReference type="ARBA" id="ARBA00022691"/>
    </source>
</evidence>
<evidence type="ECO:0000256" key="3">
    <source>
        <dbReference type="SAM" id="MobiDB-lite"/>
    </source>
</evidence>
<proteinExistence type="predicted"/>
<dbReference type="Gene3D" id="2.170.270.10">
    <property type="entry name" value="SET domain"/>
    <property type="match status" value="1"/>
</dbReference>
<reference evidence="7" key="2">
    <citation type="submission" date="2019-09" db="UniProtKB">
        <authorList>
            <consortium name="WormBaseParasite"/>
        </authorList>
    </citation>
    <scope>IDENTIFICATION</scope>
</reference>
<dbReference type="InterPro" id="IPR046341">
    <property type="entry name" value="SET_dom_sf"/>
</dbReference>
<dbReference type="WBParaSite" id="HPBE_0001274501-mRNA-1">
    <property type="protein sequence ID" value="HPBE_0001274501-mRNA-1"/>
    <property type="gene ID" value="HPBE_0001274501"/>
</dbReference>
<protein>
    <submittedName>
        <fullName evidence="7">SET domain-containing protein</fullName>
    </submittedName>
</protein>
<accession>A0A183FWE2</accession>
<gene>
    <name evidence="5" type="ORF">HPBE_LOCUS12746</name>
</gene>
<evidence type="ECO:0000313" key="6">
    <source>
        <dbReference type="Proteomes" id="UP000050761"/>
    </source>
</evidence>
<feature type="region of interest" description="Disordered" evidence="3">
    <location>
        <begin position="264"/>
        <end position="283"/>
    </location>
</feature>
<organism evidence="6 7">
    <name type="scientific">Heligmosomoides polygyrus</name>
    <name type="common">Parasitic roundworm</name>
    <dbReference type="NCBI Taxonomy" id="6339"/>
    <lineage>
        <taxon>Eukaryota</taxon>
        <taxon>Metazoa</taxon>
        <taxon>Ecdysozoa</taxon>
        <taxon>Nematoda</taxon>
        <taxon>Chromadorea</taxon>
        <taxon>Rhabditida</taxon>
        <taxon>Rhabditina</taxon>
        <taxon>Rhabditomorpha</taxon>
        <taxon>Strongyloidea</taxon>
        <taxon>Heligmosomidae</taxon>
        <taxon>Heligmosomoides</taxon>
    </lineage>
</organism>
<accession>A0A3P8CZA3</accession>
<dbReference type="OrthoDB" id="5846691at2759"/>
<dbReference type="GO" id="GO:0042054">
    <property type="term" value="F:histone methyltransferase activity"/>
    <property type="evidence" value="ECO:0007669"/>
    <property type="project" value="InterPro"/>
</dbReference>
<keyword evidence="2" id="KW-0949">S-adenosyl-L-methionine</keyword>
<dbReference type="GO" id="GO:0032259">
    <property type="term" value="P:methylation"/>
    <property type="evidence" value="ECO:0007669"/>
    <property type="project" value="UniProtKB-KW"/>
</dbReference>
<keyword evidence="6" id="KW-1185">Reference proteome</keyword>
<dbReference type="EMBL" id="UZAH01027621">
    <property type="protein sequence ID" value="VDO93438.1"/>
    <property type="molecule type" value="Genomic_DNA"/>
</dbReference>
<reference evidence="5 6" key="1">
    <citation type="submission" date="2018-11" db="EMBL/GenBank/DDBJ databases">
        <authorList>
            <consortium name="Pathogen Informatics"/>
        </authorList>
    </citation>
    <scope>NUCLEOTIDE SEQUENCE [LARGE SCALE GENOMIC DNA]</scope>
</reference>
<keyword evidence="1" id="KW-0489">Methyltransferase</keyword>
<evidence type="ECO:0000313" key="5">
    <source>
        <dbReference type="EMBL" id="VDO93438.1"/>
    </source>
</evidence>
<evidence type="ECO:0000313" key="7">
    <source>
        <dbReference type="WBParaSite" id="HPBE_0001274501-mRNA-1"/>
    </source>
</evidence>
<feature type="domain" description="Pre-SET" evidence="4">
    <location>
        <begin position="82"/>
        <end position="190"/>
    </location>
</feature>
<evidence type="ECO:0000259" key="4">
    <source>
        <dbReference type="Pfam" id="PF05033"/>
    </source>
</evidence>
<dbReference type="Proteomes" id="UP000050761">
    <property type="component" value="Unassembled WGS sequence"/>
</dbReference>
<dbReference type="GO" id="GO:0005634">
    <property type="term" value="C:nucleus"/>
    <property type="evidence" value="ECO:0007669"/>
    <property type="project" value="InterPro"/>
</dbReference>
<dbReference type="GO" id="GO:0008270">
    <property type="term" value="F:zinc ion binding"/>
    <property type="evidence" value="ECO:0007669"/>
    <property type="project" value="InterPro"/>
</dbReference>
<keyword evidence="1" id="KW-0808">Transferase</keyword>